<evidence type="ECO:0000256" key="7">
    <source>
        <dbReference type="PROSITE-ProRule" id="PRU00043"/>
    </source>
</evidence>
<keyword evidence="6" id="KW-0472">Membrane</keyword>
<dbReference type="GO" id="GO:0007156">
    <property type="term" value="P:homophilic cell adhesion via plasma membrane adhesion molecules"/>
    <property type="evidence" value="ECO:0007669"/>
    <property type="project" value="InterPro"/>
</dbReference>
<keyword evidence="5" id="KW-1133">Transmembrane helix</keyword>
<organism evidence="10 11">
    <name type="scientific">Biomphalaria glabrata</name>
    <name type="common">Bloodfluke planorb</name>
    <name type="synonym">Freshwater snail</name>
    <dbReference type="NCBI Taxonomy" id="6526"/>
    <lineage>
        <taxon>Eukaryota</taxon>
        <taxon>Metazoa</taxon>
        <taxon>Spiralia</taxon>
        <taxon>Lophotrochozoa</taxon>
        <taxon>Mollusca</taxon>
        <taxon>Gastropoda</taxon>
        <taxon>Heterobranchia</taxon>
        <taxon>Euthyneura</taxon>
        <taxon>Panpulmonata</taxon>
        <taxon>Hygrophila</taxon>
        <taxon>Lymnaeoidea</taxon>
        <taxon>Planorbidae</taxon>
        <taxon>Biomphalaria</taxon>
    </lineage>
</organism>
<reference evidence="10" key="1">
    <citation type="submission" date="2020-05" db="UniProtKB">
        <authorList>
            <consortium name="EnsemblMetazoa"/>
        </authorList>
    </citation>
    <scope>IDENTIFICATION</scope>
    <source>
        <strain evidence="10">BB02</strain>
    </source>
</reference>
<feature type="domain" description="Cadherin" evidence="9">
    <location>
        <begin position="18"/>
        <end position="75"/>
    </location>
</feature>
<keyword evidence="8" id="KW-0732">Signal</keyword>
<evidence type="ECO:0000256" key="6">
    <source>
        <dbReference type="ARBA" id="ARBA00023136"/>
    </source>
</evidence>
<dbReference type="STRING" id="6526.A0A2C9LX00"/>
<feature type="signal peptide" evidence="8">
    <location>
        <begin position="1"/>
        <end position="17"/>
    </location>
</feature>
<evidence type="ECO:0000256" key="5">
    <source>
        <dbReference type="ARBA" id="ARBA00022989"/>
    </source>
</evidence>
<evidence type="ECO:0000259" key="9">
    <source>
        <dbReference type="PROSITE" id="PS50268"/>
    </source>
</evidence>
<dbReference type="Gene3D" id="2.60.40.60">
    <property type="entry name" value="Cadherins"/>
    <property type="match status" value="1"/>
</dbReference>
<accession>A0A2C9LX00</accession>
<dbReference type="PANTHER" id="PTHR24026">
    <property type="entry name" value="FAT ATYPICAL CADHERIN-RELATED"/>
    <property type="match status" value="1"/>
</dbReference>
<dbReference type="AlphaFoldDB" id="A0A2C9LX00"/>
<feature type="chain" id="PRO_5013197567" description="Cadherin domain-containing protein" evidence="8">
    <location>
        <begin position="18"/>
        <end position="89"/>
    </location>
</feature>
<dbReference type="KEGG" id="bgt:106068323"/>
<dbReference type="PROSITE" id="PS50268">
    <property type="entry name" value="CADHERIN_2"/>
    <property type="match status" value="1"/>
</dbReference>
<dbReference type="SMART" id="SM00112">
    <property type="entry name" value="CA"/>
    <property type="match status" value="1"/>
</dbReference>
<dbReference type="InterPro" id="IPR020894">
    <property type="entry name" value="Cadherin_CS"/>
</dbReference>
<comment type="subcellular location">
    <subcellularLocation>
        <location evidence="1">Membrane</location>
    </subcellularLocation>
</comment>
<dbReference type="PROSITE" id="PS00232">
    <property type="entry name" value="CADHERIN_1"/>
    <property type="match status" value="1"/>
</dbReference>
<dbReference type="EnsemblMetazoa" id="BGLB035830-RA">
    <property type="protein sequence ID" value="BGLB035830-PA"/>
    <property type="gene ID" value="BGLB035830"/>
</dbReference>
<dbReference type="Pfam" id="PF00028">
    <property type="entry name" value="Cadherin"/>
    <property type="match status" value="1"/>
</dbReference>
<dbReference type="SUPFAM" id="SSF49313">
    <property type="entry name" value="Cadherin-like"/>
    <property type="match status" value="1"/>
</dbReference>
<dbReference type="GO" id="GO:0005886">
    <property type="term" value="C:plasma membrane"/>
    <property type="evidence" value="ECO:0007669"/>
    <property type="project" value="UniProtKB-SubCell"/>
</dbReference>
<dbReference type="FunFam" id="2.60.40.60:FF:000092">
    <property type="entry name" value="Protocadherin 8"/>
    <property type="match status" value="1"/>
</dbReference>
<evidence type="ECO:0000313" key="11">
    <source>
        <dbReference type="Proteomes" id="UP000076420"/>
    </source>
</evidence>
<dbReference type="CDD" id="cd11304">
    <property type="entry name" value="Cadherin_repeat"/>
    <property type="match status" value="1"/>
</dbReference>
<name>A0A2C9LX00_BIOGL</name>
<proteinExistence type="predicted"/>
<gene>
    <name evidence="10" type="primary">106068323</name>
</gene>
<dbReference type="GO" id="GO:0005509">
    <property type="term" value="F:calcium ion binding"/>
    <property type="evidence" value="ECO:0007669"/>
    <property type="project" value="UniProtKB-UniRule"/>
</dbReference>
<evidence type="ECO:0000256" key="4">
    <source>
        <dbReference type="ARBA" id="ARBA00022837"/>
    </source>
</evidence>
<dbReference type="PRINTS" id="PR00205">
    <property type="entry name" value="CADHERIN"/>
</dbReference>
<keyword evidence="3" id="KW-0677">Repeat</keyword>
<evidence type="ECO:0000256" key="8">
    <source>
        <dbReference type="SAM" id="SignalP"/>
    </source>
</evidence>
<evidence type="ECO:0000256" key="3">
    <source>
        <dbReference type="ARBA" id="ARBA00022737"/>
    </source>
</evidence>
<dbReference type="PANTHER" id="PTHR24026:SF126">
    <property type="entry name" value="PROTOCADHERIN FAT 4"/>
    <property type="match status" value="1"/>
</dbReference>
<dbReference type="InterPro" id="IPR002126">
    <property type="entry name" value="Cadherin-like_dom"/>
</dbReference>
<sequence length="89" mass="9648">MALFIIMLICMSIQVPEFRIDAGTGLLSLVVPLDRETVPSYTLHIVAQDGGTPMLSSTATVTVVVADLNDNAPIFTQSDYVFNINVFNT</sequence>
<protein>
    <recommendedName>
        <fullName evidence="9">Cadherin domain-containing protein</fullName>
    </recommendedName>
</protein>
<evidence type="ECO:0000256" key="2">
    <source>
        <dbReference type="ARBA" id="ARBA00022692"/>
    </source>
</evidence>
<evidence type="ECO:0000313" key="10">
    <source>
        <dbReference type="EnsemblMetazoa" id="BGLB035830-PA"/>
    </source>
</evidence>
<keyword evidence="4 7" id="KW-0106">Calcium</keyword>
<evidence type="ECO:0000256" key="1">
    <source>
        <dbReference type="ARBA" id="ARBA00004370"/>
    </source>
</evidence>
<keyword evidence="2" id="KW-0812">Transmembrane</keyword>
<dbReference type="Proteomes" id="UP000076420">
    <property type="component" value="Unassembled WGS sequence"/>
</dbReference>
<dbReference type="VEuPathDB" id="VectorBase:BGLB035830"/>
<dbReference type="InterPro" id="IPR015919">
    <property type="entry name" value="Cadherin-like_sf"/>
</dbReference>